<accession>A0A0C2A535</accession>
<keyword evidence="1" id="KW-0472">Membrane</keyword>
<protein>
    <submittedName>
        <fullName evidence="2">Uncharacterized protein</fullName>
    </submittedName>
</protein>
<dbReference type="RefSeq" id="WP_052546872.1">
    <property type="nucleotide sequence ID" value="NZ_JMCC02000010.1"/>
</dbReference>
<name>A0A0C2A535_9BACT</name>
<sequence>MAEPSVPSDDPPGPTDAQRNAMGVRVLVIIGVTLVVLMVVFGRATSKGYDQFTAYQDATLKDPDNPPRWTTEALDVDGCVDASLAWIEACPGVSSWCESSLPDVMGQCLDTQYRGAYCASVGDAVRSTRFGFDECSARYDQIKGRYARRYAKKHCSLIFRVIAGYCEPTGG</sequence>
<dbReference type="AlphaFoldDB" id="A0A0C2A535"/>
<proteinExistence type="predicted"/>
<keyword evidence="1" id="KW-1133">Transmembrane helix</keyword>
<organism evidence="2 3">
    <name type="scientific">Enhygromyxa salina</name>
    <dbReference type="NCBI Taxonomy" id="215803"/>
    <lineage>
        <taxon>Bacteria</taxon>
        <taxon>Pseudomonadati</taxon>
        <taxon>Myxococcota</taxon>
        <taxon>Polyangia</taxon>
        <taxon>Nannocystales</taxon>
        <taxon>Nannocystaceae</taxon>
        <taxon>Enhygromyxa</taxon>
    </lineage>
</organism>
<evidence type="ECO:0000313" key="2">
    <source>
        <dbReference type="EMBL" id="KIG18533.1"/>
    </source>
</evidence>
<dbReference type="Proteomes" id="UP000031599">
    <property type="component" value="Unassembled WGS sequence"/>
</dbReference>
<dbReference type="EMBL" id="JMCC02000010">
    <property type="protein sequence ID" value="KIG18533.1"/>
    <property type="molecule type" value="Genomic_DNA"/>
</dbReference>
<evidence type="ECO:0000256" key="1">
    <source>
        <dbReference type="SAM" id="Phobius"/>
    </source>
</evidence>
<reference evidence="2 3" key="1">
    <citation type="submission" date="2014-12" db="EMBL/GenBank/DDBJ databases">
        <title>Genome assembly of Enhygromyxa salina DSM 15201.</title>
        <authorList>
            <person name="Sharma G."/>
            <person name="Subramanian S."/>
        </authorList>
    </citation>
    <scope>NUCLEOTIDE SEQUENCE [LARGE SCALE GENOMIC DNA]</scope>
    <source>
        <strain evidence="2 3">DSM 15201</strain>
    </source>
</reference>
<evidence type="ECO:0000313" key="3">
    <source>
        <dbReference type="Proteomes" id="UP000031599"/>
    </source>
</evidence>
<feature type="transmembrane region" description="Helical" evidence="1">
    <location>
        <begin position="20"/>
        <end position="41"/>
    </location>
</feature>
<comment type="caution">
    <text evidence="2">The sequence shown here is derived from an EMBL/GenBank/DDBJ whole genome shotgun (WGS) entry which is preliminary data.</text>
</comment>
<gene>
    <name evidence="2" type="ORF">DB30_00218</name>
</gene>
<keyword evidence="1" id="KW-0812">Transmembrane</keyword>